<dbReference type="InterPro" id="IPR044666">
    <property type="entry name" value="Cyclophilin_A-like"/>
</dbReference>
<name>A0A8S1XEI9_PAROT</name>
<evidence type="ECO:0000256" key="4">
    <source>
        <dbReference type="ARBA" id="ARBA00004123"/>
    </source>
</evidence>
<evidence type="ECO:0000259" key="13">
    <source>
        <dbReference type="PROSITE" id="PS51698"/>
    </source>
</evidence>
<keyword evidence="11" id="KW-0175">Coiled coil</keyword>
<dbReference type="AlphaFoldDB" id="A0A8S1XEI9"/>
<dbReference type="Proteomes" id="UP000683925">
    <property type="component" value="Unassembled WGS sequence"/>
</dbReference>
<comment type="function">
    <text evidence="3">May catalyze the cis-trans isomerization of proline imidic peptide bonds in oligopeptides thereby assisting the folding of proteins. May also function as a chaperone, playing a role in intracellular transport of proteins. May also have a protein ubiquitin ligase activity acting as an E3 ubiquitin protein ligase or as a ubiquitin-ubiquitin ligase promoting elongation of ubiquitin chains on proteins.</text>
</comment>
<dbReference type="InterPro" id="IPR026951">
    <property type="entry name" value="PPIL2_U-box_dom"/>
</dbReference>
<dbReference type="GO" id="GO:0071013">
    <property type="term" value="C:catalytic step 2 spliceosome"/>
    <property type="evidence" value="ECO:0007669"/>
    <property type="project" value="TreeGrafter"/>
</dbReference>
<sequence>MSKHRHSKDKLYVTYSEHMLERGGKKENKGTPLTRLPFDHCSLSLEPFKNPVCTSEGHVFDIVNIVPFIRKYKRNPINGQPLRTNDLIQLKFHKNDKGQYHDPISFKVFTDHTKLVAIKVSGNVFTSDTIEELNRKPKFWKDLISGEPFTYKDIIVLQDPKNIESRTIKNFDFLKNNLKLDQSAEDDVYVNLNDSGKRIMEMAQEQNVNRQKEQKDREKQTFEEIEQIKKKVKEQMESNQLSVKEFLELSSKSGDFVSERYATEHDSVSVTSTQMTLKTKPLGQVQYRNMNEDEIRKLLYERIRKSGQKGYVQLITNYGNINFELHCDLVPMTCENFLELCEKGYYNQTKFHKLIENELLEGGDPTATGYGGESIFGKPFRIEINNLLSHSKAGIVSMGNLGANHQTSHFFITLAECKKYDGKYAVFGEVVGGFQSLYQINKLPTNMWQRPEVTIKLKELKVIKNPFRDMIKIMLQEKEVEKEQKLQDKEKERWLDDEGFSLPTRVSTVSQIKGLGLASNLIQQFSTQEQQKKQLKQFSFDSWL</sequence>
<evidence type="ECO:0000313" key="14">
    <source>
        <dbReference type="EMBL" id="CAD8199328.1"/>
    </source>
</evidence>
<dbReference type="SMART" id="SM00504">
    <property type="entry name" value="Ubox"/>
    <property type="match status" value="1"/>
</dbReference>
<evidence type="ECO:0000256" key="11">
    <source>
        <dbReference type="SAM" id="Coils"/>
    </source>
</evidence>
<comment type="catalytic activity">
    <reaction evidence="2">
        <text>[protein]-peptidylproline (omega=180) = [protein]-peptidylproline (omega=0)</text>
        <dbReference type="Rhea" id="RHEA:16237"/>
        <dbReference type="Rhea" id="RHEA-COMP:10747"/>
        <dbReference type="Rhea" id="RHEA-COMP:10748"/>
        <dbReference type="ChEBI" id="CHEBI:83833"/>
        <dbReference type="ChEBI" id="CHEBI:83834"/>
        <dbReference type="EC" id="5.2.1.8"/>
    </reaction>
</comment>
<evidence type="ECO:0000313" key="15">
    <source>
        <dbReference type="Proteomes" id="UP000683925"/>
    </source>
</evidence>
<dbReference type="Pfam" id="PF00160">
    <property type="entry name" value="Pro_isomerase"/>
    <property type="match status" value="1"/>
</dbReference>
<evidence type="ECO:0000256" key="3">
    <source>
        <dbReference type="ARBA" id="ARBA00003697"/>
    </source>
</evidence>
<dbReference type="FunFam" id="3.30.40.10:FF:000079">
    <property type="entry name" value="Peptidyl-prolyl cis-trans isomerase 2"/>
    <property type="match status" value="1"/>
</dbReference>
<comment type="subcellular location">
    <subcellularLocation>
        <location evidence="4">Nucleus</location>
    </subcellularLocation>
</comment>
<protein>
    <recommendedName>
        <fullName evidence="16">RING-type E3 ubiquitin transferase</fullName>
    </recommendedName>
</protein>
<accession>A0A8S1XEI9</accession>
<dbReference type="CDD" id="cd16663">
    <property type="entry name" value="RING-Ubox_PPIL2"/>
    <property type="match status" value="1"/>
</dbReference>
<dbReference type="PANTHER" id="PTHR45625:SF1">
    <property type="entry name" value="RING-TYPE E3 UBIQUITIN-PROTEIN LIGASE PPIL2"/>
    <property type="match status" value="1"/>
</dbReference>
<dbReference type="FunFam" id="2.40.100.10:FF:000014">
    <property type="entry name" value="Peptidyl-prolyl cis-trans isomerase cyp65"/>
    <property type="match status" value="1"/>
</dbReference>
<keyword evidence="8" id="KW-0697">Rotamase</keyword>
<dbReference type="InterPro" id="IPR002130">
    <property type="entry name" value="Cyclophilin-type_PPIase_dom"/>
</dbReference>
<dbReference type="InterPro" id="IPR003613">
    <property type="entry name" value="Ubox_domain"/>
</dbReference>
<keyword evidence="10" id="KW-0539">Nucleus</keyword>
<keyword evidence="7" id="KW-0833">Ubl conjugation pathway</keyword>
<evidence type="ECO:0000259" key="12">
    <source>
        <dbReference type="PROSITE" id="PS50072"/>
    </source>
</evidence>
<evidence type="ECO:0008006" key="16">
    <source>
        <dbReference type="Google" id="ProtNLM"/>
    </source>
</evidence>
<evidence type="ECO:0000256" key="9">
    <source>
        <dbReference type="ARBA" id="ARBA00023235"/>
    </source>
</evidence>
<dbReference type="EMBL" id="CAJJDP010000119">
    <property type="protein sequence ID" value="CAD8199328.1"/>
    <property type="molecule type" value="Genomic_DNA"/>
</dbReference>
<proteinExistence type="inferred from homology"/>
<dbReference type="PROSITE" id="PS51698">
    <property type="entry name" value="U_BOX"/>
    <property type="match status" value="1"/>
</dbReference>
<evidence type="ECO:0000256" key="10">
    <source>
        <dbReference type="ARBA" id="ARBA00023242"/>
    </source>
</evidence>
<dbReference type="OrthoDB" id="271386at2759"/>
<keyword evidence="6" id="KW-0808">Transferase</keyword>
<dbReference type="GO" id="GO:0003755">
    <property type="term" value="F:peptidyl-prolyl cis-trans isomerase activity"/>
    <property type="evidence" value="ECO:0007669"/>
    <property type="project" value="UniProtKB-KW"/>
</dbReference>
<keyword evidence="15" id="KW-1185">Reference proteome</keyword>
<reference evidence="14" key="1">
    <citation type="submission" date="2021-01" db="EMBL/GenBank/DDBJ databases">
        <authorList>
            <consortium name="Genoscope - CEA"/>
            <person name="William W."/>
        </authorList>
    </citation>
    <scope>NUCLEOTIDE SEQUENCE</scope>
</reference>
<keyword evidence="9" id="KW-0413">Isomerase</keyword>
<organism evidence="14 15">
    <name type="scientific">Paramecium octaurelia</name>
    <dbReference type="NCBI Taxonomy" id="43137"/>
    <lineage>
        <taxon>Eukaryota</taxon>
        <taxon>Sar</taxon>
        <taxon>Alveolata</taxon>
        <taxon>Ciliophora</taxon>
        <taxon>Intramacronucleata</taxon>
        <taxon>Oligohymenophorea</taxon>
        <taxon>Peniculida</taxon>
        <taxon>Parameciidae</taxon>
        <taxon>Paramecium</taxon>
    </lineage>
</organism>
<feature type="domain" description="PPIase cyclophilin-type" evidence="12">
    <location>
        <begin position="316"/>
        <end position="462"/>
    </location>
</feature>
<comment type="catalytic activity">
    <reaction evidence="1">
        <text>S-ubiquitinyl-[E2 ubiquitin-conjugating enzyme]-L-cysteine + [acceptor protein]-L-lysine = [E2 ubiquitin-conjugating enzyme]-L-cysteine + N(6)-ubiquitinyl-[acceptor protein]-L-lysine.</text>
        <dbReference type="EC" id="2.3.2.27"/>
    </reaction>
</comment>
<gene>
    <name evidence="14" type="ORF">POCTA_138.1.T1190054</name>
</gene>
<dbReference type="PANTHER" id="PTHR45625">
    <property type="entry name" value="PEPTIDYL-PROLYL CIS-TRANS ISOMERASE-RELATED"/>
    <property type="match status" value="1"/>
</dbReference>
<evidence type="ECO:0000256" key="2">
    <source>
        <dbReference type="ARBA" id="ARBA00000971"/>
    </source>
</evidence>
<evidence type="ECO:0000256" key="6">
    <source>
        <dbReference type="ARBA" id="ARBA00022679"/>
    </source>
</evidence>
<dbReference type="Pfam" id="PF04641">
    <property type="entry name" value="Rtf2"/>
    <property type="match status" value="1"/>
</dbReference>
<dbReference type="GO" id="GO:0000209">
    <property type="term" value="P:protein polyubiquitination"/>
    <property type="evidence" value="ECO:0007669"/>
    <property type="project" value="TreeGrafter"/>
</dbReference>
<dbReference type="GO" id="GO:0061630">
    <property type="term" value="F:ubiquitin protein ligase activity"/>
    <property type="evidence" value="ECO:0007669"/>
    <property type="project" value="UniProtKB-EC"/>
</dbReference>
<feature type="domain" description="U-box" evidence="13">
    <location>
        <begin position="34"/>
        <end position="107"/>
    </location>
</feature>
<dbReference type="PROSITE" id="PS50072">
    <property type="entry name" value="CSA_PPIASE_2"/>
    <property type="match status" value="1"/>
</dbReference>
<evidence type="ECO:0000256" key="7">
    <source>
        <dbReference type="ARBA" id="ARBA00022786"/>
    </source>
</evidence>
<evidence type="ECO:0000256" key="5">
    <source>
        <dbReference type="ARBA" id="ARBA00007930"/>
    </source>
</evidence>
<dbReference type="OMA" id="NFIKHCA"/>
<evidence type="ECO:0000256" key="1">
    <source>
        <dbReference type="ARBA" id="ARBA00000900"/>
    </source>
</evidence>
<feature type="coiled-coil region" evidence="11">
    <location>
        <begin position="208"/>
        <end position="235"/>
    </location>
</feature>
<evidence type="ECO:0000256" key="8">
    <source>
        <dbReference type="ARBA" id="ARBA00023110"/>
    </source>
</evidence>
<comment type="similarity">
    <text evidence="5">Belongs to the cyclophilin-type PPIase family. PPIL2 subfamily.</text>
</comment>
<comment type="caution">
    <text evidence="14">The sequence shown here is derived from an EMBL/GenBank/DDBJ whole genome shotgun (WGS) entry which is preliminary data.</text>
</comment>